<dbReference type="CDD" id="cd03784">
    <property type="entry name" value="GT1_Gtf-like"/>
    <property type="match status" value="1"/>
</dbReference>
<accession>A0ABP0NIA4</accession>
<dbReference type="InterPro" id="IPR002213">
    <property type="entry name" value="UDP_glucos_trans"/>
</dbReference>
<comment type="caution">
    <text evidence="3">The sequence shown here is derived from an EMBL/GenBank/DDBJ whole genome shotgun (WGS) entry which is preliminary data.</text>
</comment>
<proteinExistence type="predicted"/>
<dbReference type="Gene3D" id="3.40.50.2000">
    <property type="entry name" value="Glycogen Phosphorylase B"/>
    <property type="match status" value="2"/>
</dbReference>
<keyword evidence="4" id="KW-1185">Reference proteome</keyword>
<sequence length="478" mass="52271">MGPRRVALVIEGSRGDVQPYVVAALALRRASYSVLVLGPSYCAELTKPFALDFFEFYPVDTKKDCQKEEMIKTFSDNNFAQLTKSMSETKTSVREEMLTKLVTAVKDFQPQLILSCYLSICDAMNVGIGLGIPVLFLGLQVMIASNHIPAFGMFPQLPTLFGLNRRLWDYLCRSFAEEMNKSSEPILLKLFGKEKEQFQPTMEEYFQICSADAEYPTILAASRALHGPLPPDFTEHVHCIGGLALESEDQIGAEFGGDLQAMETFLAAGDPPVYMGYGSMTCQNAKFMTLLSIRALMKTGQRAVMLRGWAELSLEALEGEPDSAELKSYCQEKVLLMDTAPHAALFPRCGVLVHHGGAGTLNASAASGIPTVIVPIFLDQYYHSDLVNAKGFGVGLKAMKTLTPDDLAAAIKQCLESAEIRQKAKEIAQEMSKEKGTESLVKLVNGCWVQIGGVVASYGMYGTLTCVVTKGRCSLHES</sequence>
<dbReference type="SUPFAM" id="SSF53756">
    <property type="entry name" value="UDP-Glycosyltransferase/glycogen phosphorylase"/>
    <property type="match status" value="1"/>
</dbReference>
<evidence type="ECO:0000313" key="3">
    <source>
        <dbReference type="EMBL" id="CAK9063507.1"/>
    </source>
</evidence>
<dbReference type="InterPro" id="IPR010610">
    <property type="entry name" value="EryCIII-like_C"/>
</dbReference>
<evidence type="ECO:0000313" key="4">
    <source>
        <dbReference type="Proteomes" id="UP001642484"/>
    </source>
</evidence>
<dbReference type="PANTHER" id="PTHR48050">
    <property type="entry name" value="STEROL 3-BETA-GLUCOSYLTRANSFERASE"/>
    <property type="match status" value="1"/>
</dbReference>
<protein>
    <recommendedName>
        <fullName evidence="2">Erythromycin biosynthesis protein CIII-like C-terminal domain-containing protein</fullName>
    </recommendedName>
</protein>
<dbReference type="Pfam" id="PF06722">
    <property type="entry name" value="EryCIII-like_C"/>
    <property type="match status" value="1"/>
</dbReference>
<name>A0ABP0NIA4_9DINO</name>
<dbReference type="PANTHER" id="PTHR48050:SF13">
    <property type="entry name" value="STEROL 3-BETA-GLUCOSYLTRANSFERASE UGT80A2"/>
    <property type="match status" value="1"/>
</dbReference>
<dbReference type="InterPro" id="IPR050426">
    <property type="entry name" value="Glycosyltransferase_28"/>
</dbReference>
<evidence type="ECO:0000259" key="2">
    <source>
        <dbReference type="Pfam" id="PF06722"/>
    </source>
</evidence>
<evidence type="ECO:0000256" key="1">
    <source>
        <dbReference type="ARBA" id="ARBA00022679"/>
    </source>
</evidence>
<feature type="domain" description="Erythromycin biosynthesis protein CIII-like C-terminal" evidence="2">
    <location>
        <begin position="332"/>
        <end position="434"/>
    </location>
</feature>
<dbReference type="EMBL" id="CAXAMN010021806">
    <property type="protein sequence ID" value="CAK9063507.1"/>
    <property type="molecule type" value="Genomic_DNA"/>
</dbReference>
<gene>
    <name evidence="3" type="ORF">CCMP2556_LOCUS31211</name>
</gene>
<organism evidence="3 4">
    <name type="scientific">Durusdinium trenchii</name>
    <dbReference type="NCBI Taxonomy" id="1381693"/>
    <lineage>
        <taxon>Eukaryota</taxon>
        <taxon>Sar</taxon>
        <taxon>Alveolata</taxon>
        <taxon>Dinophyceae</taxon>
        <taxon>Suessiales</taxon>
        <taxon>Symbiodiniaceae</taxon>
        <taxon>Durusdinium</taxon>
    </lineage>
</organism>
<reference evidence="3 4" key="1">
    <citation type="submission" date="2024-02" db="EMBL/GenBank/DDBJ databases">
        <authorList>
            <person name="Chen Y."/>
            <person name="Shah S."/>
            <person name="Dougan E. K."/>
            <person name="Thang M."/>
            <person name="Chan C."/>
        </authorList>
    </citation>
    <scope>NUCLEOTIDE SEQUENCE [LARGE SCALE GENOMIC DNA]</scope>
</reference>
<dbReference type="Proteomes" id="UP001642484">
    <property type="component" value="Unassembled WGS sequence"/>
</dbReference>
<keyword evidence="1" id="KW-0808">Transferase</keyword>